<gene>
    <name evidence="1" type="ORF">F4560_000009</name>
</gene>
<dbReference type="EMBL" id="JACHMO010000001">
    <property type="protein sequence ID" value="MBB5800241.1"/>
    <property type="molecule type" value="Genomic_DNA"/>
</dbReference>
<dbReference type="RefSeq" id="WP_184914436.1">
    <property type="nucleotide sequence ID" value="NZ_JACHMO010000001.1"/>
</dbReference>
<dbReference type="Proteomes" id="UP000552097">
    <property type="component" value="Unassembled WGS sequence"/>
</dbReference>
<evidence type="ECO:0000313" key="1">
    <source>
        <dbReference type="EMBL" id="MBB5800241.1"/>
    </source>
</evidence>
<dbReference type="SUPFAM" id="SSF51294">
    <property type="entry name" value="Hedgehog/intein (Hint) domain"/>
    <property type="match status" value="1"/>
</dbReference>
<keyword evidence="2" id="KW-1185">Reference proteome</keyword>
<sequence>MARGAPEVPRALNPTGWSWINQVERWFGFLTDRITTRLANGTTKPIAEVRVGDKVKATDPSTGETTDREVVATIVHDDEDDMARLTVQSEDGSTGTIDATSWHPVWIDTEGRFVNIGDLSESGHSTVRVIIKDDDAKEMVGALLRRFGCSWEIDRAGYLWAIDVPSHVDYAPMKSALLHIADNGNIGIEKSALARAHRHRVDSFGSDH</sequence>
<dbReference type="InterPro" id="IPR025361">
    <property type="entry name" value="DUF4265"/>
</dbReference>
<dbReference type="Gene3D" id="2.170.16.10">
    <property type="entry name" value="Hedgehog/Intein (Hint) domain"/>
    <property type="match status" value="1"/>
</dbReference>
<proteinExistence type="predicted"/>
<organism evidence="1 2">
    <name type="scientific">Saccharothrix ecbatanensis</name>
    <dbReference type="NCBI Taxonomy" id="1105145"/>
    <lineage>
        <taxon>Bacteria</taxon>
        <taxon>Bacillati</taxon>
        <taxon>Actinomycetota</taxon>
        <taxon>Actinomycetes</taxon>
        <taxon>Pseudonocardiales</taxon>
        <taxon>Pseudonocardiaceae</taxon>
        <taxon>Saccharothrix</taxon>
    </lineage>
</organism>
<dbReference type="Pfam" id="PF14085">
    <property type="entry name" value="DUF4265"/>
    <property type="match status" value="1"/>
</dbReference>
<name>A0A7W9HDY5_9PSEU</name>
<dbReference type="AlphaFoldDB" id="A0A7W9HDY5"/>
<reference evidence="1 2" key="1">
    <citation type="submission" date="2020-08" db="EMBL/GenBank/DDBJ databases">
        <title>Sequencing the genomes of 1000 actinobacteria strains.</title>
        <authorList>
            <person name="Klenk H.-P."/>
        </authorList>
    </citation>
    <scope>NUCLEOTIDE SEQUENCE [LARGE SCALE GENOMIC DNA]</scope>
    <source>
        <strain evidence="1 2">DSM 45486</strain>
    </source>
</reference>
<comment type="caution">
    <text evidence="1">The sequence shown here is derived from an EMBL/GenBank/DDBJ whole genome shotgun (WGS) entry which is preliminary data.</text>
</comment>
<protein>
    <recommendedName>
        <fullName evidence="3">Hint domain-containing protein</fullName>
    </recommendedName>
</protein>
<dbReference type="InterPro" id="IPR036844">
    <property type="entry name" value="Hint_dom_sf"/>
</dbReference>
<accession>A0A7W9HDY5</accession>
<evidence type="ECO:0008006" key="3">
    <source>
        <dbReference type="Google" id="ProtNLM"/>
    </source>
</evidence>
<evidence type="ECO:0000313" key="2">
    <source>
        <dbReference type="Proteomes" id="UP000552097"/>
    </source>
</evidence>